<dbReference type="Proteomes" id="UP000281677">
    <property type="component" value="Unassembled WGS sequence"/>
</dbReference>
<proteinExistence type="inferred from homology"/>
<dbReference type="Gene3D" id="1.10.4100.10">
    <property type="entry name" value="2-methylcitrate dehydratase PrpD"/>
    <property type="match status" value="1"/>
</dbReference>
<dbReference type="Gene3D" id="3.30.1330.120">
    <property type="entry name" value="2-methylcitrate dehydratase PrpD"/>
    <property type="match status" value="1"/>
</dbReference>
<feature type="domain" description="MmgE/PrpD N-terminal" evidence="2">
    <location>
        <begin position="36"/>
        <end position="275"/>
    </location>
</feature>
<dbReference type="InterPro" id="IPR036148">
    <property type="entry name" value="MmgE/PrpD_sf"/>
</dbReference>
<evidence type="ECO:0000313" key="4">
    <source>
        <dbReference type="EMBL" id="RMZ24869.1"/>
    </source>
</evidence>
<evidence type="ECO:0008006" key="6">
    <source>
        <dbReference type="Google" id="ProtNLM"/>
    </source>
</evidence>
<evidence type="ECO:0000259" key="3">
    <source>
        <dbReference type="Pfam" id="PF19305"/>
    </source>
</evidence>
<evidence type="ECO:0000313" key="5">
    <source>
        <dbReference type="Proteomes" id="UP000281677"/>
    </source>
</evidence>
<evidence type="ECO:0000256" key="1">
    <source>
        <dbReference type="ARBA" id="ARBA00006174"/>
    </source>
</evidence>
<reference evidence="4 5" key="1">
    <citation type="journal article" date="2018" name="BMC Genomics">
        <title>Genomic evidence for intraspecific hybridization in a clonal and extremely halotolerant yeast.</title>
        <authorList>
            <person name="Gostincar C."/>
            <person name="Stajich J.E."/>
            <person name="Zupancic J."/>
            <person name="Zalar P."/>
            <person name="Gunde-Cimerman N."/>
        </authorList>
    </citation>
    <scope>NUCLEOTIDE SEQUENCE [LARGE SCALE GENOMIC DNA]</scope>
    <source>
        <strain evidence="4 5">EXF-120</strain>
    </source>
</reference>
<organism evidence="4 5">
    <name type="scientific">Hortaea werneckii</name>
    <name type="common">Black yeast</name>
    <name type="synonym">Cladosporium werneckii</name>
    <dbReference type="NCBI Taxonomy" id="91943"/>
    <lineage>
        <taxon>Eukaryota</taxon>
        <taxon>Fungi</taxon>
        <taxon>Dikarya</taxon>
        <taxon>Ascomycota</taxon>
        <taxon>Pezizomycotina</taxon>
        <taxon>Dothideomycetes</taxon>
        <taxon>Dothideomycetidae</taxon>
        <taxon>Mycosphaerellales</taxon>
        <taxon>Teratosphaeriaceae</taxon>
        <taxon>Hortaea</taxon>
    </lineage>
</organism>
<dbReference type="InterPro" id="IPR045336">
    <property type="entry name" value="MmgE_PrpD_N"/>
</dbReference>
<accession>A0A3M7IH35</accession>
<dbReference type="Pfam" id="PF19305">
    <property type="entry name" value="MmgE_PrpD_C"/>
    <property type="match status" value="1"/>
</dbReference>
<protein>
    <recommendedName>
        <fullName evidence="6">MmgE/PrpD family protein</fullName>
    </recommendedName>
</protein>
<name>A0A3M7IH35_HORWE</name>
<dbReference type="InterPro" id="IPR042183">
    <property type="entry name" value="MmgE/PrpD_sf_1"/>
</dbReference>
<comment type="caution">
    <text evidence="4">The sequence shown here is derived from an EMBL/GenBank/DDBJ whole genome shotgun (WGS) entry which is preliminary data.</text>
</comment>
<dbReference type="InterPro" id="IPR042188">
    <property type="entry name" value="MmgE/PrpD_sf_2"/>
</dbReference>
<dbReference type="SUPFAM" id="SSF103378">
    <property type="entry name" value="2-methylcitrate dehydratase PrpD"/>
    <property type="match status" value="1"/>
</dbReference>
<feature type="domain" description="MmgE/PrpD C-terminal" evidence="3">
    <location>
        <begin position="297"/>
        <end position="456"/>
    </location>
</feature>
<gene>
    <name evidence="4" type="ORF">D0859_11092</name>
</gene>
<dbReference type="PANTHER" id="PTHR16943">
    <property type="entry name" value="2-METHYLCITRATE DEHYDRATASE-RELATED"/>
    <property type="match status" value="1"/>
</dbReference>
<dbReference type="InterPro" id="IPR005656">
    <property type="entry name" value="MmgE_PrpD"/>
</dbReference>
<dbReference type="VEuPathDB" id="FungiDB:BTJ68_05146"/>
<dbReference type="PANTHER" id="PTHR16943:SF8">
    <property type="entry name" value="2-METHYLCITRATE DEHYDRATASE"/>
    <property type="match status" value="1"/>
</dbReference>
<dbReference type="EMBL" id="QWIT01000390">
    <property type="protein sequence ID" value="RMZ24869.1"/>
    <property type="molecule type" value="Genomic_DNA"/>
</dbReference>
<dbReference type="AlphaFoldDB" id="A0A3M7IH35"/>
<dbReference type="InterPro" id="IPR045337">
    <property type="entry name" value="MmgE_PrpD_C"/>
</dbReference>
<evidence type="ECO:0000259" key="2">
    <source>
        <dbReference type="Pfam" id="PF03972"/>
    </source>
</evidence>
<comment type="similarity">
    <text evidence="1">Belongs to the PrpD family.</text>
</comment>
<dbReference type="OrthoDB" id="10267976at2759"/>
<dbReference type="Pfam" id="PF03972">
    <property type="entry name" value="MmgE_PrpD_N"/>
    <property type="match status" value="1"/>
</dbReference>
<dbReference type="GO" id="GO:0016829">
    <property type="term" value="F:lyase activity"/>
    <property type="evidence" value="ECO:0007669"/>
    <property type="project" value="InterPro"/>
</dbReference>
<sequence length="477" mass="50809">MTSCSSQDQQALWPMSENGVQQRLMHINDMKPSPSAWACHLNPGDLPSTVKHAAVRSLYNYLGCAIGGSRHPAVEKAYATFEPFFGASSSTIYGHGRKNRTDAQHASLLNGIASHVHDYDDTHLATIIHPTGPVASALLAYAEYRGSISGEDLLCALVAGIEASCKVGLAVWPSHYDIGWHIMSSTGSIGAAVGVGKLLELNEEQMAHAIGLAAVQVIGLREMFGSDTKSFHPGRAAQSGLMAALMAEKGYTSSLQALEAKRGWANVVAGGGTPKLDHYIAELGKKWEIEANAFKPFPCGIVCHPAIDGCIQLHHEMQSKGLAVGEIQRVEVRVHPLVIELTSKRKPKDGLEGKFSVFHGGAVGLLYGKAGPAQHSDATVTDPNVVSIRDIVEATPNEDVGADEAYLRIHFADGQTLANHVKHAVGSLEKPMTDEQLTEKFLDQTTLVLGKAKAVAASNIAWAVAEGPDVAGMLRDL</sequence>